<evidence type="ECO:0000313" key="2">
    <source>
        <dbReference type="EMBL" id="KKK37256.1"/>
    </source>
</evidence>
<sequence>MVTIKGEEREYNTQRTCGLWLLYIGVMIILSSLVGGDLLIQPFILGIGYFIGFFVIFILPYVNRKLAYGKNTKFQDTMDNLSIVLNVLLCTACGLIIGFNDLRTFWLSIFIAVGVHFFGFYFSQGKVMILLGVLTIVNGFVGLLLVSAPFIFFAIIDGCLKFLFGLKMLNMKRIVTVISENITS</sequence>
<keyword evidence="1" id="KW-1133">Transmembrane helix</keyword>
<proteinExistence type="predicted"/>
<feature type="transmembrane region" description="Helical" evidence="1">
    <location>
        <begin position="129"/>
        <end position="156"/>
    </location>
</feature>
<dbReference type="EMBL" id="LAYY01000016">
    <property type="protein sequence ID" value="KKK37256.1"/>
    <property type="molecule type" value="Genomic_DNA"/>
</dbReference>
<feature type="transmembrane region" description="Helical" evidence="1">
    <location>
        <begin position="105"/>
        <end position="122"/>
    </location>
</feature>
<dbReference type="PATRIC" id="fig|1408103.3.peg.3365"/>
<dbReference type="OrthoDB" id="9782120at2"/>
<dbReference type="AlphaFoldDB" id="A0A0M2SU73"/>
<dbReference type="InterPro" id="IPR046717">
    <property type="entry name" value="DUF6609"/>
</dbReference>
<organism evidence="2 3">
    <name type="scientific">Mesobacillus campisalis</name>
    <dbReference type="NCBI Taxonomy" id="1408103"/>
    <lineage>
        <taxon>Bacteria</taxon>
        <taxon>Bacillati</taxon>
        <taxon>Bacillota</taxon>
        <taxon>Bacilli</taxon>
        <taxon>Bacillales</taxon>
        <taxon>Bacillaceae</taxon>
        <taxon>Mesobacillus</taxon>
    </lineage>
</organism>
<gene>
    <name evidence="2" type="ORF">WQ57_14975</name>
</gene>
<dbReference type="Pfam" id="PF20313">
    <property type="entry name" value="DUF6609"/>
    <property type="match status" value="1"/>
</dbReference>
<feature type="transmembrane region" description="Helical" evidence="1">
    <location>
        <begin position="40"/>
        <end position="62"/>
    </location>
</feature>
<feature type="transmembrane region" description="Helical" evidence="1">
    <location>
        <begin position="83"/>
        <end position="99"/>
    </location>
</feature>
<keyword evidence="1" id="KW-0472">Membrane</keyword>
<reference evidence="2 3" key="1">
    <citation type="submission" date="2015-04" db="EMBL/GenBank/DDBJ databases">
        <title>Taxonomic description and genome sequence of Bacillus campisalis sp. nov., a novel member of the genus Bacillus isolated from solar saltern.</title>
        <authorList>
            <person name="Mathan Kumar R."/>
            <person name="Kaur G."/>
            <person name="Kumar A."/>
            <person name="Singh N.K."/>
            <person name="Kaur N."/>
            <person name="Kumar N."/>
            <person name="Mayilraj S."/>
        </authorList>
    </citation>
    <scope>NUCLEOTIDE SEQUENCE [LARGE SCALE GENOMIC DNA]</scope>
    <source>
        <strain evidence="2 3">SA2-6</strain>
    </source>
</reference>
<comment type="caution">
    <text evidence="2">The sequence shown here is derived from an EMBL/GenBank/DDBJ whole genome shotgun (WGS) entry which is preliminary data.</text>
</comment>
<protein>
    <submittedName>
        <fullName evidence="2">Uncharacterized protein</fullName>
    </submittedName>
</protein>
<evidence type="ECO:0000256" key="1">
    <source>
        <dbReference type="SAM" id="Phobius"/>
    </source>
</evidence>
<accession>A0A0M2SU73</accession>
<feature type="transmembrane region" description="Helical" evidence="1">
    <location>
        <begin position="17"/>
        <end position="34"/>
    </location>
</feature>
<dbReference type="Proteomes" id="UP000034166">
    <property type="component" value="Unassembled WGS sequence"/>
</dbReference>
<name>A0A0M2SU73_9BACI</name>
<keyword evidence="3" id="KW-1185">Reference proteome</keyword>
<keyword evidence="1" id="KW-0812">Transmembrane</keyword>
<evidence type="ECO:0000313" key="3">
    <source>
        <dbReference type="Proteomes" id="UP000034166"/>
    </source>
</evidence>